<dbReference type="KEGG" id="slim:SCL_0926"/>
<organism evidence="3 4">
    <name type="scientific">Sulfuricaulis limicola</name>
    <dbReference type="NCBI Taxonomy" id="1620215"/>
    <lineage>
        <taxon>Bacteria</taxon>
        <taxon>Pseudomonadati</taxon>
        <taxon>Pseudomonadota</taxon>
        <taxon>Gammaproteobacteria</taxon>
        <taxon>Acidiferrobacterales</taxon>
        <taxon>Acidiferrobacteraceae</taxon>
        <taxon>Sulfuricaulis</taxon>
    </lineage>
</organism>
<dbReference type="PANTHER" id="PTHR30093">
    <property type="entry name" value="GENERAL SECRETION PATHWAY PROTEIN G"/>
    <property type="match status" value="1"/>
</dbReference>
<dbReference type="AlphaFoldDB" id="A0A1B4XEM5"/>
<keyword evidence="2" id="KW-0812">Transmembrane</keyword>
<dbReference type="OrthoDB" id="5296638at2"/>
<keyword evidence="2" id="KW-1133">Transmembrane helix</keyword>
<accession>A0A1B4XEM5</accession>
<dbReference type="EMBL" id="AP014879">
    <property type="protein sequence ID" value="BAV33243.1"/>
    <property type="molecule type" value="Genomic_DNA"/>
</dbReference>
<dbReference type="Gene3D" id="3.30.700.10">
    <property type="entry name" value="Glycoprotein, Type 4 Pilin"/>
    <property type="match status" value="1"/>
</dbReference>
<name>A0A1B4XEM5_9GAMM</name>
<dbReference type="Pfam" id="PF16732">
    <property type="entry name" value="ComP_DUS"/>
    <property type="match status" value="1"/>
</dbReference>
<dbReference type="Proteomes" id="UP000243180">
    <property type="component" value="Chromosome"/>
</dbReference>
<evidence type="ECO:0000256" key="2">
    <source>
        <dbReference type="SAM" id="Phobius"/>
    </source>
</evidence>
<dbReference type="NCBIfam" id="TIGR02532">
    <property type="entry name" value="IV_pilin_GFxxxE"/>
    <property type="match status" value="1"/>
</dbReference>
<dbReference type="InterPro" id="IPR045584">
    <property type="entry name" value="Pilin-like"/>
</dbReference>
<proteinExistence type="predicted"/>
<dbReference type="PANTHER" id="PTHR30093:SF47">
    <property type="entry name" value="TYPE IV PILUS NON-CORE MINOR PILIN PILE"/>
    <property type="match status" value="1"/>
</dbReference>
<evidence type="ECO:0000313" key="4">
    <source>
        <dbReference type="Proteomes" id="UP000243180"/>
    </source>
</evidence>
<protein>
    <submittedName>
        <fullName evidence="3">Type 4 fimbrial biogenesis protein PilE</fullName>
    </submittedName>
</protein>
<dbReference type="RefSeq" id="WP_096360124.1">
    <property type="nucleotide sequence ID" value="NZ_AP014879.1"/>
</dbReference>
<feature type="region of interest" description="Disordered" evidence="1">
    <location>
        <begin position="153"/>
        <end position="182"/>
    </location>
</feature>
<keyword evidence="2" id="KW-0472">Membrane</keyword>
<reference evidence="3 4" key="1">
    <citation type="submission" date="2015-05" db="EMBL/GenBank/DDBJ databases">
        <title>Complete genome sequence of a sulfur-oxidizing gammaproteobacterium strain HA5.</title>
        <authorList>
            <person name="Miura A."/>
            <person name="Kojima H."/>
            <person name="Fukui M."/>
        </authorList>
    </citation>
    <scope>NUCLEOTIDE SEQUENCE [LARGE SCALE GENOMIC DNA]</scope>
    <source>
        <strain evidence="3 4">HA5</strain>
    </source>
</reference>
<sequence length="182" mass="19600">MKRARLYGFTLIELMIVVVIIGILAAIAYPSYTKYTIQTRRSDAQIALTQAAALQEKFNSDCSHYAQVLYGAKTARACATNANFDDGKLSMNDSASTTILSPGQHYVIALVAPTASSGTCPITRCFTLQATPATKAQGGTGLQIGDGKFRITSTGQKSWDKGNTNTPNDSTHGNYAYKWTDK</sequence>
<dbReference type="GO" id="GO:0043683">
    <property type="term" value="P:type IV pilus assembly"/>
    <property type="evidence" value="ECO:0007669"/>
    <property type="project" value="InterPro"/>
</dbReference>
<feature type="compositionally biased region" description="Polar residues" evidence="1">
    <location>
        <begin position="153"/>
        <end position="173"/>
    </location>
</feature>
<feature type="transmembrane region" description="Helical" evidence="2">
    <location>
        <begin position="6"/>
        <end position="32"/>
    </location>
</feature>
<evidence type="ECO:0000256" key="1">
    <source>
        <dbReference type="SAM" id="MobiDB-lite"/>
    </source>
</evidence>
<gene>
    <name evidence="3" type="ORF">SCL_0926</name>
</gene>
<keyword evidence="4" id="KW-1185">Reference proteome</keyword>
<dbReference type="InterPro" id="IPR031982">
    <property type="entry name" value="PilE-like"/>
</dbReference>
<evidence type="ECO:0000313" key="3">
    <source>
        <dbReference type="EMBL" id="BAV33243.1"/>
    </source>
</evidence>
<dbReference type="InterPro" id="IPR012902">
    <property type="entry name" value="N_methyl_site"/>
</dbReference>
<dbReference type="InParanoid" id="A0A1B4XEM5"/>
<dbReference type="Pfam" id="PF07963">
    <property type="entry name" value="N_methyl"/>
    <property type="match status" value="1"/>
</dbReference>
<dbReference type="SUPFAM" id="SSF54523">
    <property type="entry name" value="Pili subunits"/>
    <property type="match status" value="1"/>
</dbReference>